<proteinExistence type="predicted"/>
<comment type="caution">
    <text evidence="1">The sequence shown here is derived from an EMBL/GenBank/DDBJ whole genome shotgun (WGS) entry which is preliminary data.</text>
</comment>
<accession>A0A0W1JEB8</accession>
<name>A0A0W1JEB8_DESHA</name>
<gene>
    <name evidence="1" type="ORF">AT727_13580</name>
</gene>
<dbReference type="AlphaFoldDB" id="A0A0W1JEB8"/>
<reference evidence="1 2" key="1">
    <citation type="submission" date="2015-12" db="EMBL/GenBank/DDBJ databases">
        <title>Draft Genome Sequence of Desulfitobacterium hafniense Strain DH, a Sulfate-reducing Bacterium Isolated from Paddy Soils.</title>
        <authorList>
            <person name="Bao P."/>
            <person name="Zhang X."/>
            <person name="Li G."/>
        </authorList>
    </citation>
    <scope>NUCLEOTIDE SEQUENCE [LARGE SCALE GENOMIC DNA]</scope>
    <source>
        <strain evidence="1 2">DH</strain>
    </source>
</reference>
<dbReference type="EMBL" id="LOCK01000083">
    <property type="protein sequence ID" value="KTE89423.1"/>
    <property type="molecule type" value="Genomic_DNA"/>
</dbReference>
<dbReference type="RefSeq" id="WP_005812540.1">
    <property type="nucleotide sequence ID" value="NZ_CABKQQ010000041.1"/>
</dbReference>
<dbReference type="OrthoDB" id="1645744at2"/>
<sequence length="203" mass="23932">MEEELIMQTYYLYIVLTRTTTVLSRLIHLLKKDDYTHAALSLDSDLNHMYSFGRRNPYNPFIGRFRREDIHEGVYGFCENLPGAIVEVEVTKQQYDKVKEVLDHFIAHSDRYKYNYRGLWDSIWDKPLSSEDRFMCSEFVYYVLKESGVMDLQIPRNLVRPQNLLHAEGRIIYQGDLKAVKPRTTIDLYANEVGRRGLKINAL</sequence>
<dbReference type="InterPro" id="IPR038765">
    <property type="entry name" value="Papain-like_cys_pep_sf"/>
</dbReference>
<dbReference type="SUPFAM" id="SSF54001">
    <property type="entry name" value="Cysteine proteinases"/>
    <property type="match status" value="1"/>
</dbReference>
<evidence type="ECO:0000313" key="2">
    <source>
        <dbReference type="Proteomes" id="UP000054623"/>
    </source>
</evidence>
<dbReference type="Gene3D" id="3.90.1720.10">
    <property type="entry name" value="endopeptidase domain like (from Nostoc punctiforme)"/>
    <property type="match status" value="1"/>
</dbReference>
<organism evidence="1 2">
    <name type="scientific">Desulfitobacterium hafniense</name>
    <name type="common">Desulfitobacterium frappieri</name>
    <dbReference type="NCBI Taxonomy" id="49338"/>
    <lineage>
        <taxon>Bacteria</taxon>
        <taxon>Bacillati</taxon>
        <taxon>Bacillota</taxon>
        <taxon>Clostridia</taxon>
        <taxon>Eubacteriales</taxon>
        <taxon>Desulfitobacteriaceae</taxon>
        <taxon>Desulfitobacterium</taxon>
    </lineage>
</organism>
<dbReference type="Proteomes" id="UP000054623">
    <property type="component" value="Unassembled WGS sequence"/>
</dbReference>
<protein>
    <submittedName>
        <fullName evidence="1">Uncharacterized protein</fullName>
    </submittedName>
</protein>
<evidence type="ECO:0000313" key="1">
    <source>
        <dbReference type="EMBL" id="KTE89423.1"/>
    </source>
</evidence>